<evidence type="ECO:0000256" key="6">
    <source>
        <dbReference type="ARBA" id="ARBA00022777"/>
    </source>
</evidence>
<dbReference type="InterPro" id="IPR011009">
    <property type="entry name" value="Kinase-like_dom_sf"/>
</dbReference>
<gene>
    <name evidence="15" type="ORF">APLA_LOCUS297</name>
</gene>
<keyword evidence="7 10" id="KW-0067">ATP-binding</keyword>
<dbReference type="InterPro" id="IPR017441">
    <property type="entry name" value="Protein_kinase_ATP_BS"/>
</dbReference>
<dbReference type="InterPro" id="IPR050839">
    <property type="entry name" value="Rho-assoc_Ser/Thr_Kinase"/>
</dbReference>
<feature type="domain" description="Protein kinase" evidence="13">
    <location>
        <begin position="185"/>
        <end position="462"/>
    </location>
</feature>
<dbReference type="GO" id="GO:0005524">
    <property type="term" value="F:ATP binding"/>
    <property type="evidence" value="ECO:0007669"/>
    <property type="project" value="UniProtKB-UniRule"/>
</dbReference>
<feature type="compositionally biased region" description="Acidic residues" evidence="12">
    <location>
        <begin position="1931"/>
        <end position="1942"/>
    </location>
</feature>
<dbReference type="SMART" id="SM00220">
    <property type="entry name" value="S_TKc"/>
    <property type="match status" value="1"/>
</dbReference>
<dbReference type="Gene3D" id="1.10.510.10">
    <property type="entry name" value="Transferase(Phosphotransferase) domain 1"/>
    <property type="match status" value="2"/>
</dbReference>
<accession>A0A8S0YM21</accession>
<evidence type="ECO:0000256" key="1">
    <source>
        <dbReference type="ARBA" id="ARBA00012513"/>
    </source>
</evidence>
<dbReference type="PANTHER" id="PTHR22988:SF71">
    <property type="entry name" value="CITRON RHO-INTERACTING KINASE"/>
    <property type="match status" value="1"/>
</dbReference>
<evidence type="ECO:0000313" key="16">
    <source>
        <dbReference type="Proteomes" id="UP000494106"/>
    </source>
</evidence>
<dbReference type="EMBL" id="CADEBC010000045">
    <property type="protein sequence ID" value="CAB3220459.1"/>
    <property type="molecule type" value="Genomic_DNA"/>
</dbReference>
<feature type="coiled-coil region" evidence="11">
    <location>
        <begin position="578"/>
        <end position="687"/>
    </location>
</feature>
<dbReference type="Proteomes" id="UP000494106">
    <property type="component" value="Unassembled WGS sequence"/>
</dbReference>
<organism evidence="15 16">
    <name type="scientific">Arctia plantaginis</name>
    <name type="common">Wood tiger moth</name>
    <name type="synonym">Phalaena plantaginis</name>
    <dbReference type="NCBI Taxonomy" id="874455"/>
    <lineage>
        <taxon>Eukaryota</taxon>
        <taxon>Metazoa</taxon>
        <taxon>Ecdysozoa</taxon>
        <taxon>Arthropoda</taxon>
        <taxon>Hexapoda</taxon>
        <taxon>Insecta</taxon>
        <taxon>Pterygota</taxon>
        <taxon>Neoptera</taxon>
        <taxon>Endopterygota</taxon>
        <taxon>Lepidoptera</taxon>
        <taxon>Glossata</taxon>
        <taxon>Ditrysia</taxon>
        <taxon>Noctuoidea</taxon>
        <taxon>Erebidae</taxon>
        <taxon>Arctiinae</taxon>
        <taxon>Arctia</taxon>
    </lineage>
</organism>
<evidence type="ECO:0000256" key="3">
    <source>
        <dbReference type="ARBA" id="ARBA00022553"/>
    </source>
</evidence>
<dbReference type="InterPro" id="IPR008271">
    <property type="entry name" value="Ser/Thr_kinase_AS"/>
</dbReference>
<evidence type="ECO:0000256" key="7">
    <source>
        <dbReference type="ARBA" id="ARBA00022840"/>
    </source>
</evidence>
<keyword evidence="16" id="KW-1185">Reference proteome</keyword>
<dbReference type="GO" id="GO:0005856">
    <property type="term" value="C:cytoskeleton"/>
    <property type="evidence" value="ECO:0007669"/>
    <property type="project" value="TreeGrafter"/>
</dbReference>
<evidence type="ECO:0000256" key="9">
    <source>
        <dbReference type="ARBA" id="ARBA00048679"/>
    </source>
</evidence>
<evidence type="ECO:0000313" key="15">
    <source>
        <dbReference type="EMBL" id="CAB3220459.1"/>
    </source>
</evidence>
<keyword evidence="5 10" id="KW-0547">Nucleotide-binding</keyword>
<dbReference type="Pfam" id="PF00780">
    <property type="entry name" value="CNH"/>
    <property type="match status" value="1"/>
</dbReference>
<dbReference type="PROSITE" id="PS00107">
    <property type="entry name" value="PROTEIN_KINASE_ATP"/>
    <property type="match status" value="1"/>
</dbReference>
<dbReference type="EC" id="2.7.11.1" evidence="1"/>
<evidence type="ECO:0000256" key="11">
    <source>
        <dbReference type="SAM" id="Coils"/>
    </source>
</evidence>
<dbReference type="InterPro" id="IPR001180">
    <property type="entry name" value="CNH_dom"/>
</dbReference>
<evidence type="ECO:0000256" key="4">
    <source>
        <dbReference type="ARBA" id="ARBA00022679"/>
    </source>
</evidence>
<evidence type="ECO:0000256" key="5">
    <source>
        <dbReference type="ARBA" id="ARBA00022741"/>
    </source>
</evidence>
<evidence type="ECO:0000256" key="2">
    <source>
        <dbReference type="ARBA" id="ARBA00022527"/>
    </source>
</evidence>
<feature type="region of interest" description="Disordered" evidence="12">
    <location>
        <begin position="1331"/>
        <end position="1350"/>
    </location>
</feature>
<dbReference type="PROSITE" id="PS51285">
    <property type="entry name" value="AGC_KINASE_CTER"/>
    <property type="match status" value="1"/>
</dbReference>
<dbReference type="GO" id="GO:0031032">
    <property type="term" value="P:actomyosin structure organization"/>
    <property type="evidence" value="ECO:0007669"/>
    <property type="project" value="TreeGrafter"/>
</dbReference>
<feature type="domain" description="AGC-kinase C-terminal" evidence="14">
    <location>
        <begin position="463"/>
        <end position="532"/>
    </location>
</feature>
<feature type="binding site" evidence="10">
    <location>
        <position position="214"/>
    </location>
    <ligand>
        <name>ATP</name>
        <dbReference type="ChEBI" id="CHEBI:30616"/>
    </ligand>
</feature>
<dbReference type="PROSITE" id="PS00108">
    <property type="entry name" value="PROTEIN_KINASE_ST"/>
    <property type="match status" value="1"/>
</dbReference>
<reference evidence="15 16" key="1">
    <citation type="submission" date="2020-04" db="EMBL/GenBank/DDBJ databases">
        <authorList>
            <person name="Wallbank WR R."/>
            <person name="Pardo Diaz C."/>
            <person name="Kozak K."/>
            <person name="Martin S."/>
            <person name="Jiggins C."/>
            <person name="Moest M."/>
            <person name="Warren A I."/>
            <person name="Byers J.R.P. K."/>
            <person name="Montejo-Kovacevich G."/>
            <person name="Yen C E."/>
        </authorList>
    </citation>
    <scope>NUCLEOTIDE SEQUENCE [LARGE SCALE GENOMIC DNA]</scope>
</reference>
<feature type="region of interest" description="Disordered" evidence="12">
    <location>
        <begin position="1369"/>
        <end position="1400"/>
    </location>
</feature>
<dbReference type="PROSITE" id="PS50011">
    <property type="entry name" value="PROTEIN_KINASE_DOM"/>
    <property type="match status" value="1"/>
</dbReference>
<feature type="region of interest" description="Disordered" evidence="12">
    <location>
        <begin position="1915"/>
        <end position="1947"/>
    </location>
</feature>
<dbReference type="SUPFAM" id="SSF56112">
    <property type="entry name" value="Protein kinase-like (PK-like)"/>
    <property type="match status" value="2"/>
</dbReference>
<comment type="caution">
    <text evidence="15">The sequence shown here is derived from an EMBL/GenBank/DDBJ whole genome shotgun (WGS) entry which is preliminary data.</text>
</comment>
<keyword evidence="6" id="KW-0418">Kinase</keyword>
<proteinExistence type="predicted"/>
<dbReference type="Pfam" id="PF00069">
    <property type="entry name" value="Pkinase"/>
    <property type="match status" value="2"/>
</dbReference>
<dbReference type="GO" id="GO:0005737">
    <property type="term" value="C:cytoplasm"/>
    <property type="evidence" value="ECO:0007669"/>
    <property type="project" value="TreeGrafter"/>
</dbReference>
<evidence type="ECO:0000259" key="13">
    <source>
        <dbReference type="PROSITE" id="PS50011"/>
    </source>
</evidence>
<dbReference type="InterPro" id="IPR000719">
    <property type="entry name" value="Prot_kinase_dom"/>
</dbReference>
<keyword evidence="4" id="KW-0808">Transferase</keyword>
<evidence type="ECO:0000256" key="12">
    <source>
        <dbReference type="SAM" id="MobiDB-lite"/>
    </source>
</evidence>
<dbReference type="Gene3D" id="3.30.200.20">
    <property type="entry name" value="Phosphorylase Kinase, domain 1"/>
    <property type="match status" value="2"/>
</dbReference>
<dbReference type="PANTHER" id="PTHR22988">
    <property type="entry name" value="MYOTONIC DYSTROPHY S/T KINASE-RELATED"/>
    <property type="match status" value="1"/>
</dbReference>
<dbReference type="GO" id="GO:0004674">
    <property type="term" value="F:protein serine/threonine kinase activity"/>
    <property type="evidence" value="ECO:0007669"/>
    <property type="project" value="UniProtKB-KW"/>
</dbReference>
<evidence type="ECO:0000256" key="10">
    <source>
        <dbReference type="PROSITE-ProRule" id="PRU10141"/>
    </source>
</evidence>
<evidence type="ECO:0000259" key="14">
    <source>
        <dbReference type="PROSITE" id="PS51285"/>
    </source>
</evidence>
<keyword evidence="3" id="KW-0597">Phosphoprotein</keyword>
<feature type="coiled-coil region" evidence="11">
    <location>
        <begin position="937"/>
        <end position="1286"/>
    </location>
</feature>
<name>A0A8S0YM21_ARCPL</name>
<protein>
    <recommendedName>
        <fullName evidence="1">non-specific serine/threonine protein kinase</fullName>
        <ecNumber evidence="1">2.7.11.1</ecNumber>
    </recommendedName>
</protein>
<dbReference type="SUPFAM" id="SSF57997">
    <property type="entry name" value="Tropomyosin"/>
    <property type="match status" value="1"/>
</dbReference>
<evidence type="ECO:0000256" key="8">
    <source>
        <dbReference type="ARBA" id="ARBA00047899"/>
    </source>
</evidence>
<dbReference type="OrthoDB" id="5919042at2759"/>
<keyword evidence="11" id="KW-0175">Coiled coil</keyword>
<keyword evidence="2" id="KW-0723">Serine/threonine-protein kinase</keyword>
<comment type="catalytic activity">
    <reaction evidence="8">
        <text>L-threonyl-[protein] + ATP = O-phospho-L-threonyl-[protein] + ADP + H(+)</text>
        <dbReference type="Rhea" id="RHEA:46608"/>
        <dbReference type="Rhea" id="RHEA-COMP:11060"/>
        <dbReference type="Rhea" id="RHEA-COMP:11605"/>
        <dbReference type="ChEBI" id="CHEBI:15378"/>
        <dbReference type="ChEBI" id="CHEBI:30013"/>
        <dbReference type="ChEBI" id="CHEBI:30616"/>
        <dbReference type="ChEBI" id="CHEBI:61977"/>
        <dbReference type="ChEBI" id="CHEBI:456216"/>
        <dbReference type="EC" id="2.7.11.1"/>
    </reaction>
</comment>
<feature type="coiled-coil region" evidence="11">
    <location>
        <begin position="727"/>
        <end position="884"/>
    </location>
</feature>
<comment type="catalytic activity">
    <reaction evidence="9">
        <text>L-seryl-[protein] + ATP = O-phospho-L-seryl-[protein] + ADP + H(+)</text>
        <dbReference type="Rhea" id="RHEA:17989"/>
        <dbReference type="Rhea" id="RHEA-COMP:9863"/>
        <dbReference type="Rhea" id="RHEA-COMP:11604"/>
        <dbReference type="ChEBI" id="CHEBI:15378"/>
        <dbReference type="ChEBI" id="CHEBI:29999"/>
        <dbReference type="ChEBI" id="CHEBI:30616"/>
        <dbReference type="ChEBI" id="CHEBI:83421"/>
        <dbReference type="ChEBI" id="CHEBI:456216"/>
        <dbReference type="EC" id="2.7.11.1"/>
    </reaction>
</comment>
<dbReference type="InterPro" id="IPR000961">
    <property type="entry name" value="AGC-kinase_C"/>
</dbReference>
<sequence length="1964" mass="216962">MLIQMVREKQTGDVYALKTLRKEQSRKRAADEERDVLATATGPWLPKLQYAFQDSNNLYLVMELCCGGDLAGLLARRSHPLPERAVAFYVAEVTHALKALHGMEAIAVRITRLNRQILGKVTGGATKFNKKTIDREALLDALTVLYDECNDDPVKRTDDLVKAFVDKYRSTLAELRRTRVCISDFEMLQTIGRGHFGEVHMVREKQTGDVYALKTLRKEQSRKRAADEERDVLATATGPWLPKLQYAFQDSNNLYLVMELCCGGDLAGLLARRSHPLPEREAAFYVAEVTHALKALHGMGYVHRDVKPHNILLDRCGHVKLGDLGSSARLSEGGCSGAAPATADYMAPELLAAADCATHTVCVAYCARVVTTAISSCDYWSLGVIAFELVTLRRPFSTGDEDSIPQILSNIQRYERESTPELPWDEPPASPSREWRALVAGLLRVIPSRRYSYLDTLQHAALAHLPAHSIRDQAPPWVPCIRGSEDSSFFNPPARYPSPPSAAPFRTRPPFAGQLPFVGYTYVASDDHEDSSGGFNASHDCTAIDLATFKSAEKLAAMRSREIATLQTKLAETEALVSTSVERTRHEAEAEAERVRARLQADITALTLQNKRLERQVEVEKEERMALQRTNQELTTGIAERNNAEVRNAKAAAAALQAERDKLRDDLRRLQAKCDTLQTDCSRALAEADSAKSQQQHYRDTIAKERAIRRQTLSGGEAESREAAARIAAAEANASKELRARQLAEKKLAKLEDENRVLSDEIEDVKRHLASTQNKLSEKQHMVVTSAEQLKELQVQLAQERVRASTLLAQVQELERNVEEAVRREAALEEQCARTEARLNERLEAAEHRAAAALHEDARHREKVNTLEQLVRQLEREVNALEKRSCVTCTTNAAQPESEQEVPLNACHNGVESVPTSARDIKKDAISDTESVGDVNAQHAHAQLSLLKEQLERAEAQLQARAEELATLRQETRAANLARWRKEREYNELSVESKSTARDLKRAEERLTTAIEARKSAEKKAGEVHSELASLKPKYELASRETGQLKERLEKLEKTNEVIQVEVDRVRNDIRKLKSELQYSEKRRLHAEEQEELSSRERAQLRDELQEVRRHNNDLVQNNKALQEACSMLEEQLTDLEKLADLHELKNKDLEGQLQTVRAELTSCRSRLNEAEHQATERGAAASRAAAQHDEAREQARHAHCELQLLRERLEARETRVAELEARAAALESARAASDAALASAARRVRDLQEECAALRTRAHHHHAQALQLQASLADAQEELAAAREAAEAAASWWRTRETKADATLRQQAKLIDFLQAKVEESGRKKCSLSNKLFGRSGRRPAASPPLRRANRELKEEVERLRAKLAACSGAGDDYPPSTPRREKQKPVLNGPKRSIDVPDSSQDKTLLIVWPDDSRERMHAKCVNDVMVLTSGDREMRARLLCADVNNLPHNEANRAFSIAVDACPKGGEAVVVCGSVAERAAWVSQLCAAHVAPRGYAPAPLGLQRAEPALALYVAPNAVAIGGADGLHSLRGAVSMEWRGGPAGAAGGAVTCGALAGGRALLVAGGALAQAGLLALGSALRRAAHLRPALPLAHVPLPDAAPPHLVKALVGDTAEEPSVSVACGRRVFLLRYDAATSEFKISRSLTVDRPPSSLLLTSKYLFIAGEKPLKVSLPSGALEAFGMDEPTVAAAAKKHSPPKAFLLIQVNPIEILLCYAECGVFIDENGKRTRNEDPKWSTAVYSWEFVKPFLYVIGDDKVTIVYLNEDAYRAPPCTCDATSLASSNSDCYLPEIFTLKIKEPMLLGASPNGIIIRSKSDDGYNVSIVDGMAAFRSIGASVESLATISDTKGSSSDLAQSLSDFYGPEDISQESVKVTTGFLADIRKRARQLRNKQRKDPTPDDVIKEILTTEVEMKRTPNGRKSPATISEFDSDSDSAESEDKDNINHAADLCAEMFTRQVRFQ</sequence>